<gene>
    <name evidence="18" type="ORF">ATANTOWER_004459</name>
</gene>
<evidence type="ECO:0000256" key="5">
    <source>
        <dbReference type="ARBA" id="ARBA00008082"/>
    </source>
</evidence>
<dbReference type="Pfam" id="PF06413">
    <property type="entry name" value="Neugrin"/>
    <property type="match status" value="1"/>
</dbReference>
<accession>A0ABU7BKT2</accession>
<feature type="region of interest" description="Disordered" evidence="17">
    <location>
        <begin position="278"/>
        <end position="301"/>
    </location>
</feature>
<evidence type="ECO:0000256" key="17">
    <source>
        <dbReference type="SAM" id="MobiDB-lite"/>
    </source>
</evidence>
<keyword evidence="8" id="KW-0217">Developmental protein</keyword>
<evidence type="ECO:0000256" key="16">
    <source>
        <dbReference type="ARBA" id="ARBA00029657"/>
    </source>
</evidence>
<keyword evidence="9" id="KW-0964">Secreted</keyword>
<evidence type="ECO:0000256" key="13">
    <source>
        <dbReference type="ARBA" id="ARBA00023136"/>
    </source>
</evidence>
<evidence type="ECO:0000256" key="3">
    <source>
        <dbReference type="ARBA" id="ARBA00004325"/>
    </source>
</evidence>
<comment type="subunit">
    <text evidence="6">Forms a regulatory protein-RNA complex, consisting of RCC1L, NGRN, RPUSD3, RPUSD4, TRUB2, FASTKD2 and 16S mt-rRNA. Interacts with 16S mt-rRNA; this interaction is direct.</text>
</comment>
<proteinExistence type="inferred from homology"/>
<dbReference type="InterPro" id="IPR010487">
    <property type="entry name" value="NGRN/Rrg9"/>
</dbReference>
<keyword evidence="19" id="KW-1185">Reference proteome</keyword>
<evidence type="ECO:0000256" key="12">
    <source>
        <dbReference type="ARBA" id="ARBA00023128"/>
    </source>
</evidence>
<evidence type="ECO:0000256" key="9">
    <source>
        <dbReference type="ARBA" id="ARBA00022525"/>
    </source>
</evidence>
<feature type="compositionally biased region" description="Acidic residues" evidence="17">
    <location>
        <begin position="292"/>
        <end position="301"/>
    </location>
</feature>
<keyword evidence="15" id="KW-0539">Nucleus</keyword>
<name>A0ABU7BKT2_9TELE</name>
<evidence type="ECO:0000256" key="7">
    <source>
        <dbReference type="ARBA" id="ARBA00016593"/>
    </source>
</evidence>
<keyword evidence="14" id="KW-0325">Glycoprotein</keyword>
<dbReference type="PANTHER" id="PTHR13475">
    <property type="entry name" value="NEUGRIN"/>
    <property type="match status" value="1"/>
</dbReference>
<keyword evidence="12" id="KW-0496">Mitochondrion</keyword>
<reference evidence="18 19" key="1">
    <citation type="submission" date="2021-07" db="EMBL/GenBank/DDBJ databases">
        <authorList>
            <person name="Palmer J.M."/>
        </authorList>
    </citation>
    <scope>NUCLEOTIDE SEQUENCE [LARGE SCALE GENOMIC DNA]</scope>
    <source>
        <strain evidence="18 19">AT_MEX2019</strain>
        <tissue evidence="18">Muscle</tissue>
    </source>
</reference>
<evidence type="ECO:0000256" key="2">
    <source>
        <dbReference type="ARBA" id="ARBA00004123"/>
    </source>
</evidence>
<keyword evidence="11" id="KW-0221">Differentiation</keyword>
<evidence type="ECO:0000256" key="4">
    <source>
        <dbReference type="ARBA" id="ARBA00004613"/>
    </source>
</evidence>
<comment type="similarity">
    <text evidence="5">Belongs to the neugrin family.</text>
</comment>
<evidence type="ECO:0000256" key="6">
    <source>
        <dbReference type="ARBA" id="ARBA00011308"/>
    </source>
</evidence>
<dbReference type="EMBL" id="JAHUTI010059157">
    <property type="protein sequence ID" value="MED6250670.1"/>
    <property type="molecule type" value="Genomic_DNA"/>
</dbReference>
<keyword evidence="10" id="KW-0732">Signal</keyword>
<evidence type="ECO:0000256" key="10">
    <source>
        <dbReference type="ARBA" id="ARBA00022729"/>
    </source>
</evidence>
<evidence type="ECO:0000256" key="15">
    <source>
        <dbReference type="ARBA" id="ARBA00023242"/>
    </source>
</evidence>
<keyword evidence="13" id="KW-0472">Membrane</keyword>
<protein>
    <recommendedName>
        <fullName evidence="7">Neugrin</fullName>
    </recommendedName>
    <alternativeName>
        <fullName evidence="16">Neurite outgrowth-associated protein</fullName>
    </alternativeName>
</protein>
<comment type="caution">
    <text evidence="18">The sequence shown here is derived from an EMBL/GenBank/DDBJ whole genome shotgun (WGS) entry which is preliminary data.</text>
</comment>
<evidence type="ECO:0000256" key="14">
    <source>
        <dbReference type="ARBA" id="ARBA00023180"/>
    </source>
</evidence>
<dbReference type="Proteomes" id="UP001345963">
    <property type="component" value="Unassembled WGS sequence"/>
</dbReference>
<evidence type="ECO:0000313" key="18">
    <source>
        <dbReference type="EMBL" id="MED6250670.1"/>
    </source>
</evidence>
<organism evidence="18 19">
    <name type="scientific">Ataeniobius toweri</name>
    <dbReference type="NCBI Taxonomy" id="208326"/>
    <lineage>
        <taxon>Eukaryota</taxon>
        <taxon>Metazoa</taxon>
        <taxon>Chordata</taxon>
        <taxon>Craniata</taxon>
        <taxon>Vertebrata</taxon>
        <taxon>Euteleostomi</taxon>
        <taxon>Actinopterygii</taxon>
        <taxon>Neopterygii</taxon>
        <taxon>Teleostei</taxon>
        <taxon>Neoteleostei</taxon>
        <taxon>Acanthomorphata</taxon>
        <taxon>Ovalentaria</taxon>
        <taxon>Atherinomorphae</taxon>
        <taxon>Cyprinodontiformes</taxon>
        <taxon>Goodeidae</taxon>
        <taxon>Ataeniobius</taxon>
    </lineage>
</organism>
<evidence type="ECO:0000313" key="19">
    <source>
        <dbReference type="Proteomes" id="UP001345963"/>
    </source>
</evidence>
<evidence type="ECO:0000256" key="1">
    <source>
        <dbReference type="ARBA" id="ARBA00003783"/>
    </source>
</evidence>
<comment type="subcellular location">
    <subcellularLocation>
        <location evidence="3">Mitochondrion membrane</location>
    </subcellularLocation>
    <subcellularLocation>
        <location evidence="2">Nucleus</location>
    </subcellularLocation>
    <subcellularLocation>
        <location evidence="4">Secreted</location>
    </subcellularLocation>
</comment>
<comment type="function">
    <text evidence="1">Plays an essential role in mitochondrial ribosome biogenesis. As a component of a functional protein-RNA module, consisting of RCC1L, NGRN, RPUSD3, RPUSD4, TRUB2, FASTKD2 and 16S mitochondrial ribosomal RNA (16S mt-rRNA), controls 16S mt-rRNA abundance and is required for intra-mitochondrial translation of core subunits of the oxidative phosphorylation system.</text>
</comment>
<sequence>MLGYIYEYFVNRNNMGLTKLSSEQAVSMTLQMSWCSNKLHHRRFIIRWQHCIVYSAAVFAEVFTLWRFCSRGRNKAWVGQSYVSGNGDRSQRSRFNDDIEPELEGLEDKLQAVLDKERKRQRSVKYNMIRRKMTPSGAPQRKLTWDAIEQVRYLKQEQPEDWTIERLAEGFSVPSDVIIRVLKSKFTPSPEKKAKQDANVMARLGQQVLHSGSRTQENQLKLPQSQTLAILTPRRTEDALISVTTQTQMLMKNKGLGSPVQPPKLPAGICKDATVTGSAVDEGGIGTKPTEEGEEHEESWDGQLMTEEDLGELLEIDKPSPVVQVGNDFFDAEGNFLYRT</sequence>
<evidence type="ECO:0000256" key="8">
    <source>
        <dbReference type="ARBA" id="ARBA00022473"/>
    </source>
</evidence>
<dbReference type="PANTHER" id="PTHR13475:SF4">
    <property type="entry name" value="NEUGRIN"/>
    <property type="match status" value="1"/>
</dbReference>
<evidence type="ECO:0000256" key="11">
    <source>
        <dbReference type="ARBA" id="ARBA00022782"/>
    </source>
</evidence>